<evidence type="ECO:0000313" key="2">
    <source>
        <dbReference type="EMBL" id="MBS3062220.1"/>
    </source>
</evidence>
<dbReference type="EMBL" id="JAGVWC010000015">
    <property type="protein sequence ID" value="MBS3062220.1"/>
    <property type="molecule type" value="Genomic_DNA"/>
</dbReference>
<accession>A0A8T4LBY2</accession>
<keyword evidence="1" id="KW-0175">Coiled coil</keyword>
<evidence type="ECO:0000313" key="3">
    <source>
        <dbReference type="Proteomes" id="UP000675968"/>
    </source>
</evidence>
<name>A0A8T4LBY2_9ARCH</name>
<organism evidence="2 3">
    <name type="scientific">Candidatus Iainarchaeum sp</name>
    <dbReference type="NCBI Taxonomy" id="3101447"/>
    <lineage>
        <taxon>Archaea</taxon>
        <taxon>Candidatus Iainarchaeota</taxon>
        <taxon>Candidatus Iainarchaeia</taxon>
        <taxon>Candidatus Iainarchaeales</taxon>
        <taxon>Candidatus Iainarchaeaceae</taxon>
        <taxon>Candidatus Iainarchaeum</taxon>
    </lineage>
</organism>
<protein>
    <submittedName>
        <fullName evidence="2">Uncharacterized protein</fullName>
    </submittedName>
</protein>
<evidence type="ECO:0000256" key="1">
    <source>
        <dbReference type="SAM" id="Coils"/>
    </source>
</evidence>
<dbReference type="AlphaFoldDB" id="A0A8T4LBY2"/>
<proteinExistence type="predicted"/>
<dbReference type="Proteomes" id="UP000675968">
    <property type="component" value="Unassembled WGS sequence"/>
</dbReference>
<comment type="caution">
    <text evidence="2">The sequence shown here is derived from an EMBL/GenBank/DDBJ whole genome shotgun (WGS) entry which is preliminary data.</text>
</comment>
<reference evidence="2" key="2">
    <citation type="submission" date="2021-05" db="EMBL/GenBank/DDBJ databases">
        <title>Protein family content uncovers lineage relationships and bacterial pathway maintenance mechanisms in DPANN archaea.</title>
        <authorList>
            <person name="Castelle C.J."/>
            <person name="Meheust R."/>
            <person name="Jaffe A.L."/>
            <person name="Seitz K."/>
            <person name="Gong X."/>
            <person name="Baker B.J."/>
            <person name="Banfield J.F."/>
        </authorList>
    </citation>
    <scope>NUCLEOTIDE SEQUENCE</scope>
    <source>
        <strain evidence="2">RIFCSPLOWO2_01_FULL_AR10_48_17</strain>
    </source>
</reference>
<reference evidence="2" key="1">
    <citation type="submission" date="2021-03" db="EMBL/GenBank/DDBJ databases">
        <authorList>
            <person name="Jaffe A."/>
        </authorList>
    </citation>
    <scope>NUCLEOTIDE SEQUENCE</scope>
    <source>
        <strain evidence="2">RIFCSPLOWO2_01_FULL_AR10_48_17</strain>
    </source>
</reference>
<feature type="coiled-coil region" evidence="1">
    <location>
        <begin position="44"/>
        <end position="78"/>
    </location>
</feature>
<sequence>MVITRIRRRVVNLQAGRVNRAQNRLERFTTHVSGQTFAGSRSFMARANKKVVNAQYNVQRLNAKLARIRSNIQGAENSWPIIRQLRRAFWNWRLGRASARLATKTQRLTAAQSYQAQRRAAMETTYQTKVDKRQAKVDNRFAEFDRTLNKLATTRPRLARLVEPKVQILEALNTNRAPAAPGAPAPVPLNPNLFVRLREKLNREVVNGDGRQGAFRILEIDRALDELQNAMVQNPADVAGQATELTRLINFRETPPPSPTPAAP</sequence>
<gene>
    <name evidence="2" type="ORF">J4215_06585</name>
</gene>